<evidence type="ECO:0000313" key="11">
    <source>
        <dbReference type="EMBL" id="KAK7870466.1"/>
    </source>
</evidence>
<dbReference type="EC" id="3.6.4.10" evidence="2"/>
<evidence type="ECO:0000256" key="6">
    <source>
        <dbReference type="ARBA" id="ARBA00022801"/>
    </source>
</evidence>
<dbReference type="FunFam" id="1.10.8.60:FF:000069">
    <property type="entry name" value="spermatogenesis-associated protein 5 isoform X1"/>
    <property type="match status" value="1"/>
</dbReference>
<dbReference type="GO" id="GO:0005524">
    <property type="term" value="F:ATP binding"/>
    <property type="evidence" value="ECO:0007669"/>
    <property type="project" value="UniProtKB-KW"/>
</dbReference>
<dbReference type="Pfam" id="PF17862">
    <property type="entry name" value="AAA_lid_3"/>
    <property type="match status" value="2"/>
</dbReference>
<dbReference type="InterPro" id="IPR003960">
    <property type="entry name" value="ATPase_AAA_CS"/>
</dbReference>
<proteinExistence type="inferred from homology"/>
<comment type="subcellular location">
    <subcellularLocation>
        <location evidence="1">Cytoplasm</location>
    </subcellularLocation>
</comment>
<dbReference type="Pfam" id="PF00004">
    <property type="entry name" value="AAA"/>
    <property type="match status" value="2"/>
</dbReference>
<evidence type="ECO:0000256" key="3">
    <source>
        <dbReference type="ARBA" id="ARBA00022490"/>
    </source>
</evidence>
<protein>
    <recommendedName>
        <fullName evidence="2">non-chaperonin molecular chaperone ATPase</fullName>
        <ecNumber evidence="2">3.6.4.10</ecNumber>
    </recommendedName>
</protein>
<organism evidence="11 12">
    <name type="scientific">Gryllus longicercus</name>
    <dbReference type="NCBI Taxonomy" id="2509291"/>
    <lineage>
        <taxon>Eukaryota</taxon>
        <taxon>Metazoa</taxon>
        <taxon>Ecdysozoa</taxon>
        <taxon>Arthropoda</taxon>
        <taxon>Hexapoda</taxon>
        <taxon>Insecta</taxon>
        <taxon>Pterygota</taxon>
        <taxon>Neoptera</taxon>
        <taxon>Polyneoptera</taxon>
        <taxon>Orthoptera</taxon>
        <taxon>Ensifera</taxon>
        <taxon>Gryllidea</taxon>
        <taxon>Grylloidea</taxon>
        <taxon>Gryllidae</taxon>
        <taxon>Gryllinae</taxon>
        <taxon>Gryllus</taxon>
    </lineage>
</organism>
<dbReference type="AlphaFoldDB" id="A0AAN9ZB04"/>
<dbReference type="InterPro" id="IPR041569">
    <property type="entry name" value="AAA_lid_3"/>
</dbReference>
<dbReference type="SUPFAM" id="SSF52540">
    <property type="entry name" value="P-loop containing nucleoside triphosphate hydrolases"/>
    <property type="match status" value="2"/>
</dbReference>
<dbReference type="InterPro" id="IPR003959">
    <property type="entry name" value="ATPase_AAA_core"/>
</dbReference>
<dbReference type="PANTHER" id="PTHR23077">
    <property type="entry name" value="AAA-FAMILY ATPASE"/>
    <property type="match status" value="1"/>
</dbReference>
<comment type="caution">
    <text evidence="11">The sequence shown here is derived from an EMBL/GenBank/DDBJ whole genome shotgun (WGS) entry which is preliminary data.</text>
</comment>
<dbReference type="InterPro" id="IPR003593">
    <property type="entry name" value="AAA+_ATPase"/>
</dbReference>
<dbReference type="SMART" id="SM00382">
    <property type="entry name" value="AAA"/>
    <property type="match status" value="2"/>
</dbReference>
<keyword evidence="12" id="KW-1185">Reference proteome</keyword>
<dbReference type="GO" id="GO:0005737">
    <property type="term" value="C:cytoplasm"/>
    <property type="evidence" value="ECO:0007669"/>
    <property type="project" value="UniProtKB-SubCell"/>
</dbReference>
<dbReference type="PANTHER" id="PTHR23077:SF27">
    <property type="entry name" value="ATPASE FAMILY GENE 2 PROTEIN HOMOLOG A"/>
    <property type="match status" value="1"/>
</dbReference>
<reference evidence="11 12" key="1">
    <citation type="submission" date="2024-03" db="EMBL/GenBank/DDBJ databases">
        <title>The genome assembly and annotation of the cricket Gryllus longicercus Weissman &amp; Gray.</title>
        <authorList>
            <person name="Szrajer S."/>
            <person name="Gray D."/>
            <person name="Ylla G."/>
        </authorList>
    </citation>
    <scope>NUCLEOTIDE SEQUENCE [LARGE SCALE GENOMIC DNA]</scope>
    <source>
        <strain evidence="11">DAG 2021-001</strain>
        <tissue evidence="11">Whole body minus gut</tissue>
    </source>
</reference>
<dbReference type="EMBL" id="JAZDUA010000057">
    <property type="protein sequence ID" value="KAK7870466.1"/>
    <property type="molecule type" value="Genomic_DNA"/>
</dbReference>
<evidence type="ECO:0000313" key="12">
    <source>
        <dbReference type="Proteomes" id="UP001378592"/>
    </source>
</evidence>
<evidence type="ECO:0000256" key="4">
    <source>
        <dbReference type="ARBA" id="ARBA00022737"/>
    </source>
</evidence>
<evidence type="ECO:0000259" key="10">
    <source>
        <dbReference type="SMART" id="SM00382"/>
    </source>
</evidence>
<evidence type="ECO:0000256" key="1">
    <source>
        <dbReference type="ARBA" id="ARBA00004496"/>
    </source>
</evidence>
<evidence type="ECO:0000256" key="9">
    <source>
        <dbReference type="ARBA" id="ARBA00061477"/>
    </source>
</evidence>
<keyword evidence="5" id="KW-0547">Nucleotide-binding</keyword>
<dbReference type="Proteomes" id="UP001378592">
    <property type="component" value="Unassembled WGS sequence"/>
</dbReference>
<dbReference type="Gene3D" id="1.10.8.60">
    <property type="match status" value="2"/>
</dbReference>
<feature type="domain" description="AAA+ ATPase" evidence="10">
    <location>
        <begin position="557"/>
        <end position="697"/>
    </location>
</feature>
<sequence>MPPKTRKSLSPWYKCDVCHSILTHKNVEKHAENSCPPSEDNWTYGFIREGTLHSVLEECLSLDVLKNLPKSVSKDLVLLSQSAMQLCELCIGDPAMVVTREGILTVKTVWPIQEGNLTSVFMTREGLDMSCIPHSTQVILKKLGSLPTPAKEIEIIPSNQNLDIPESLIHHQLLGSILSKDYKFKIPYYGKVQTFEVKNVKPMSSYEMKPVAEQALEKKMNDLNIFESSGDNEPILEKFFKVVQGTRWINSLKSRNRSSEDKSYRKMNRLSQIGGLEEVIEDLQQLLFLVFQKGTQVHGIKNTHGILLYGPPGVGKTMLAEAIAAESKCCIFHVHGAELFSRFVGEAEEKLRKIFEDAVLSAPSLILLDEIDALCPRRNSSSLEQERRIVATLATQLDGLGDTAVVIIATTCRPDSIDSALRRPGRIDREIEITVPTPGARVHILHKLLSTTTHSLNESDIKGIAQAAHGFVGADLAALCSQAAHHALASRRTINLPDMQWALTQVKPSAMREALVHIPNVRWTDVGGQKDLKLQLHQAVEWPLKHPEAFQRLGIKPPRGVLLFGPPGCSKTLVAKALATESKLNFISIKGPELFSKWVGESERAVREVFRRARQVAPAIVFLDELDALGGERAGVGGTSGSSVQERVVAQLLTELDGVEPLGDVTILAATNRPDRVDKALLRPGRLDRVVYVPLPDCETRADILSIQLQHMPVANDVDIDELARCTEGYSGAELVAVCHEAALAALEQDLEAVAVNKDNFNAALNIVTPRTQPSLLQLYERYLSNTS</sequence>
<name>A0AAN9ZB04_9ORTH</name>
<dbReference type="CDD" id="cd19511">
    <property type="entry name" value="RecA-like_CDC48_r2-like"/>
    <property type="match status" value="1"/>
</dbReference>
<keyword evidence="7" id="KW-0067">ATP-binding</keyword>
<comment type="similarity">
    <text evidence="9">Belongs to the AAA ATPase family. AFG2 subfamily.</text>
</comment>
<evidence type="ECO:0000256" key="2">
    <source>
        <dbReference type="ARBA" id="ARBA00012554"/>
    </source>
</evidence>
<dbReference type="Gene3D" id="3.40.50.300">
    <property type="entry name" value="P-loop containing nucleotide triphosphate hydrolases"/>
    <property type="match status" value="2"/>
</dbReference>
<gene>
    <name evidence="11" type="ORF">R5R35_000744</name>
</gene>
<dbReference type="InterPro" id="IPR027417">
    <property type="entry name" value="P-loop_NTPase"/>
</dbReference>
<dbReference type="FunFam" id="3.40.50.300:FF:000012">
    <property type="entry name" value="Transitional endoplasmic reticulum ATPase"/>
    <property type="match status" value="1"/>
</dbReference>
<dbReference type="PROSITE" id="PS00674">
    <property type="entry name" value="AAA"/>
    <property type="match status" value="1"/>
</dbReference>
<evidence type="ECO:0000256" key="5">
    <source>
        <dbReference type="ARBA" id="ARBA00022741"/>
    </source>
</evidence>
<keyword evidence="6" id="KW-0378">Hydrolase</keyword>
<keyword evidence="3" id="KW-0963">Cytoplasm</keyword>
<keyword evidence="4" id="KW-0677">Repeat</keyword>
<evidence type="ECO:0000256" key="8">
    <source>
        <dbReference type="ARBA" id="ARBA00023186"/>
    </source>
</evidence>
<dbReference type="FunFam" id="3.40.50.300:FF:000018">
    <property type="entry name" value="Cell division control 48"/>
    <property type="match status" value="1"/>
</dbReference>
<keyword evidence="8" id="KW-0143">Chaperone</keyword>
<evidence type="ECO:0000256" key="7">
    <source>
        <dbReference type="ARBA" id="ARBA00022840"/>
    </source>
</evidence>
<dbReference type="GO" id="GO:0016887">
    <property type="term" value="F:ATP hydrolysis activity"/>
    <property type="evidence" value="ECO:0007669"/>
    <property type="project" value="InterPro"/>
</dbReference>
<feature type="domain" description="AAA+ ATPase" evidence="10">
    <location>
        <begin position="302"/>
        <end position="437"/>
    </location>
</feature>
<dbReference type="InterPro" id="IPR050168">
    <property type="entry name" value="AAA_ATPase_domain"/>
</dbReference>
<accession>A0AAN9ZB04</accession>